<dbReference type="EMBL" id="RBZW01000007">
    <property type="protein sequence ID" value="THE66482.1"/>
    <property type="molecule type" value="Genomic_DNA"/>
</dbReference>
<keyword evidence="3" id="KW-1185">Reference proteome</keyword>
<dbReference type="Proteomes" id="UP000318864">
    <property type="component" value="Unassembled WGS sequence"/>
</dbReference>
<gene>
    <name evidence="2" type="ORF">D8Y22_02170</name>
</gene>
<dbReference type="Gene3D" id="3.40.50.620">
    <property type="entry name" value="HUPs"/>
    <property type="match status" value="1"/>
</dbReference>
<feature type="compositionally biased region" description="Basic and acidic residues" evidence="1">
    <location>
        <begin position="13"/>
        <end position="22"/>
    </location>
</feature>
<protein>
    <submittedName>
        <fullName evidence="2">Uncharacterized protein</fullName>
    </submittedName>
</protein>
<name>A0A4S3TQ39_9EURY</name>
<sequence>MTSTERVYIQRSEEFEDRREGTYPETGGMTSVGSVVNYTPTRNSDSDFQIQYKLDELQQLFGGELPDDVLDLVEIAVATFGVDRYLKREVIAGSDIADEDARINTRSIVIRIPVFTPELTTPEAQELLSTMVSHMTYDIIQFNCVQHPKTGSHTSGAFDTPSTGTEAVSLFSDGLDSAGGVNQNQAENIDSKYVSLNYGSGLGSRHEELQRLLNVSPHVFKLNYDGDTNEYTTFSRGFLHWVFAAATAAAYRSPEIRAFETGLMARFAILNEGWHTTRTVSPIAVDLFNNLLTEVLNWNTAVRNPFLTDTKREVVNRISTEEVVQTAVSCPHHGRQGQYELNNCGQCVPCIIRNIAILTSQFNILTEDLSICDWGDVDFEARELPDKTPYQLPNRNDRDTFFLALGEIAHLCRLLQNEDASTVVTEYPELASKETYSLHKRFATEFTQAFDKVTQENPSAQSLIPVNSKNSEKRPETGD</sequence>
<proteinExistence type="predicted"/>
<evidence type="ECO:0000256" key="1">
    <source>
        <dbReference type="SAM" id="MobiDB-lite"/>
    </source>
</evidence>
<reference evidence="2 3" key="1">
    <citation type="submission" date="2018-10" db="EMBL/GenBank/DDBJ databases">
        <title>Natronolimnobius sp. XQ-INN 246 isolated from Inner Mongolia Autonomous Region of China.</title>
        <authorList>
            <person name="Xue Q."/>
        </authorList>
    </citation>
    <scope>NUCLEOTIDE SEQUENCE [LARGE SCALE GENOMIC DNA]</scope>
    <source>
        <strain evidence="2 3">XQ-INN 246</strain>
    </source>
</reference>
<accession>A0A4S3TQ39</accession>
<dbReference type="AlphaFoldDB" id="A0A4S3TQ39"/>
<feature type="region of interest" description="Disordered" evidence="1">
    <location>
        <begin position="454"/>
        <end position="479"/>
    </location>
</feature>
<evidence type="ECO:0000313" key="3">
    <source>
        <dbReference type="Proteomes" id="UP000318864"/>
    </source>
</evidence>
<feature type="compositionally biased region" description="Polar residues" evidence="1">
    <location>
        <begin position="455"/>
        <end position="469"/>
    </location>
</feature>
<dbReference type="InterPro" id="IPR014729">
    <property type="entry name" value="Rossmann-like_a/b/a_fold"/>
</dbReference>
<feature type="region of interest" description="Disordered" evidence="1">
    <location>
        <begin position="13"/>
        <end position="32"/>
    </location>
</feature>
<dbReference type="RefSeq" id="WP_141463043.1">
    <property type="nucleotide sequence ID" value="NZ_RBZW01000007.1"/>
</dbReference>
<organism evidence="2 3">
    <name type="scientific">Salinadaptatus halalkaliphilus</name>
    <dbReference type="NCBI Taxonomy" id="2419781"/>
    <lineage>
        <taxon>Archaea</taxon>
        <taxon>Methanobacteriati</taxon>
        <taxon>Methanobacteriota</taxon>
        <taxon>Stenosarchaea group</taxon>
        <taxon>Halobacteria</taxon>
        <taxon>Halobacteriales</taxon>
        <taxon>Natrialbaceae</taxon>
        <taxon>Salinadaptatus</taxon>
    </lineage>
</organism>
<comment type="caution">
    <text evidence="2">The sequence shown here is derived from an EMBL/GenBank/DDBJ whole genome shotgun (WGS) entry which is preliminary data.</text>
</comment>
<dbReference type="OrthoDB" id="350321at2157"/>
<feature type="compositionally biased region" description="Basic and acidic residues" evidence="1">
    <location>
        <begin position="470"/>
        <end position="479"/>
    </location>
</feature>
<evidence type="ECO:0000313" key="2">
    <source>
        <dbReference type="EMBL" id="THE66482.1"/>
    </source>
</evidence>